<feature type="transmembrane region" description="Helical" evidence="6">
    <location>
        <begin position="210"/>
        <end position="233"/>
    </location>
</feature>
<evidence type="ECO:0000256" key="2">
    <source>
        <dbReference type="ARBA" id="ARBA00022475"/>
    </source>
</evidence>
<keyword evidence="3 6" id="KW-0812">Transmembrane</keyword>
<gene>
    <name evidence="8" type="ORF">ACFQGU_16605</name>
</gene>
<reference evidence="9" key="1">
    <citation type="journal article" date="2019" name="Int. J. Syst. Evol. Microbiol.">
        <title>The Global Catalogue of Microorganisms (GCM) 10K type strain sequencing project: providing services to taxonomists for standard genome sequencing and annotation.</title>
        <authorList>
            <consortium name="The Broad Institute Genomics Platform"/>
            <consortium name="The Broad Institute Genome Sequencing Center for Infectious Disease"/>
            <person name="Wu L."/>
            <person name="Ma J."/>
        </authorList>
    </citation>
    <scope>NUCLEOTIDE SEQUENCE [LARGE SCALE GENOMIC DNA]</scope>
    <source>
        <strain evidence="9">CGMCC 4.7317</strain>
    </source>
</reference>
<keyword evidence="5 6" id="KW-0472">Membrane</keyword>
<dbReference type="EMBL" id="JBHSTI010000034">
    <property type="protein sequence ID" value="MFC6239496.1"/>
    <property type="molecule type" value="Genomic_DNA"/>
</dbReference>
<name>A0ABW1T425_9ACTN</name>
<keyword evidence="9" id="KW-1185">Reference proteome</keyword>
<protein>
    <submittedName>
        <fullName evidence="8">Type II secretion system F family protein</fullName>
    </submittedName>
</protein>
<dbReference type="PANTHER" id="PTHR35007">
    <property type="entry name" value="INTEGRAL MEMBRANE PROTEIN-RELATED"/>
    <property type="match status" value="1"/>
</dbReference>
<dbReference type="RefSeq" id="WP_386768815.1">
    <property type="nucleotide sequence ID" value="NZ_JBHSTI010000034.1"/>
</dbReference>
<dbReference type="Proteomes" id="UP001596138">
    <property type="component" value="Unassembled WGS sequence"/>
</dbReference>
<evidence type="ECO:0000313" key="8">
    <source>
        <dbReference type="EMBL" id="MFC6239496.1"/>
    </source>
</evidence>
<proteinExistence type="predicted"/>
<accession>A0ABW1T425</accession>
<evidence type="ECO:0000259" key="7">
    <source>
        <dbReference type="Pfam" id="PF00482"/>
    </source>
</evidence>
<organism evidence="8 9">
    <name type="scientific">Longivirga aurantiaca</name>
    <dbReference type="NCBI Taxonomy" id="1837743"/>
    <lineage>
        <taxon>Bacteria</taxon>
        <taxon>Bacillati</taxon>
        <taxon>Actinomycetota</taxon>
        <taxon>Actinomycetes</taxon>
        <taxon>Sporichthyales</taxon>
        <taxon>Sporichthyaceae</taxon>
        <taxon>Longivirga</taxon>
    </lineage>
</organism>
<dbReference type="PANTHER" id="PTHR35007:SF3">
    <property type="entry name" value="POSSIBLE CONSERVED ALANINE RICH MEMBRANE PROTEIN"/>
    <property type="match status" value="1"/>
</dbReference>
<evidence type="ECO:0000256" key="5">
    <source>
        <dbReference type="ARBA" id="ARBA00023136"/>
    </source>
</evidence>
<feature type="transmembrane region" description="Helical" evidence="6">
    <location>
        <begin position="47"/>
        <end position="80"/>
    </location>
</feature>
<evidence type="ECO:0000256" key="3">
    <source>
        <dbReference type="ARBA" id="ARBA00022692"/>
    </source>
</evidence>
<dbReference type="Pfam" id="PF00482">
    <property type="entry name" value="T2SSF"/>
    <property type="match status" value="1"/>
</dbReference>
<feature type="domain" description="Type II secretion system protein GspF" evidence="7">
    <location>
        <begin position="104"/>
        <end position="224"/>
    </location>
</feature>
<evidence type="ECO:0000256" key="4">
    <source>
        <dbReference type="ARBA" id="ARBA00022989"/>
    </source>
</evidence>
<evidence type="ECO:0000256" key="1">
    <source>
        <dbReference type="ARBA" id="ARBA00004651"/>
    </source>
</evidence>
<sequence>MTPLIPVLLAVALALVAAATPAIVPSGRSTTRTARARPSLPRPGARSAAVVVALGAAMLIGGAGGAALGIALGVATWVVVPRLQTSADRSRRLELARQAPLVVDLLAACLASGASVEAAVAAASRAVPGAAGDVLSTATAALRLGADPVDVWHTVGELPELAGLARAAARSAATGAPLATLLPRVADDLRATHRSEVEARTRTAAVRLTAPLGVAFLPAFVLLGVVPVVASWVGTLL</sequence>
<evidence type="ECO:0000256" key="6">
    <source>
        <dbReference type="SAM" id="Phobius"/>
    </source>
</evidence>
<dbReference type="InterPro" id="IPR018076">
    <property type="entry name" value="T2SS_GspF_dom"/>
</dbReference>
<evidence type="ECO:0000313" key="9">
    <source>
        <dbReference type="Proteomes" id="UP001596138"/>
    </source>
</evidence>
<keyword evidence="2" id="KW-1003">Cell membrane</keyword>
<comment type="caution">
    <text evidence="8">The sequence shown here is derived from an EMBL/GenBank/DDBJ whole genome shotgun (WGS) entry which is preliminary data.</text>
</comment>
<keyword evidence="4 6" id="KW-1133">Transmembrane helix</keyword>
<comment type="subcellular location">
    <subcellularLocation>
        <location evidence="1">Cell membrane</location>
        <topology evidence="1">Multi-pass membrane protein</topology>
    </subcellularLocation>
</comment>